<dbReference type="Proteomes" id="UP000198634">
    <property type="component" value="Unassembled WGS sequence"/>
</dbReference>
<reference evidence="2 3" key="1">
    <citation type="submission" date="2016-10" db="EMBL/GenBank/DDBJ databases">
        <authorList>
            <person name="de Groot N.N."/>
        </authorList>
    </citation>
    <scope>NUCLEOTIDE SEQUENCE [LARGE SCALE GENOMIC DNA]</scope>
    <source>
        <strain evidence="2 3">DSM 22007</strain>
    </source>
</reference>
<organism evidence="2 3">
    <name type="scientific">Thalassovita taeanensis</name>
    <dbReference type="NCBI Taxonomy" id="657014"/>
    <lineage>
        <taxon>Bacteria</taxon>
        <taxon>Pseudomonadati</taxon>
        <taxon>Pseudomonadota</taxon>
        <taxon>Alphaproteobacteria</taxon>
        <taxon>Rhodobacterales</taxon>
        <taxon>Roseobacteraceae</taxon>
        <taxon>Thalassovita</taxon>
    </lineage>
</organism>
<keyword evidence="1" id="KW-1133">Transmembrane helix</keyword>
<protein>
    <submittedName>
        <fullName evidence="2">Uncharacterized protein</fullName>
    </submittedName>
</protein>
<dbReference type="RefSeq" id="WP_090269810.1">
    <property type="nucleotide sequence ID" value="NZ_FOEP01000006.1"/>
</dbReference>
<evidence type="ECO:0000313" key="2">
    <source>
        <dbReference type="EMBL" id="SEQ37797.1"/>
    </source>
</evidence>
<proteinExistence type="predicted"/>
<accession>A0A1H9FIS6</accession>
<evidence type="ECO:0000256" key="1">
    <source>
        <dbReference type="SAM" id="Phobius"/>
    </source>
</evidence>
<dbReference type="STRING" id="657014.SAMN04488092_106109"/>
<keyword evidence="3" id="KW-1185">Reference proteome</keyword>
<gene>
    <name evidence="2" type="ORF">SAMN04488092_106109</name>
</gene>
<feature type="transmembrane region" description="Helical" evidence="1">
    <location>
        <begin position="12"/>
        <end position="33"/>
    </location>
</feature>
<dbReference type="OrthoDB" id="7856109at2"/>
<name>A0A1H9FIS6_9RHOB</name>
<sequence>MKRIEEYHWQGLDPLQVAKLFALALLWVILFVVADHIQVWQGVLMTSAIALFSAAVWREIMTSIRSGCWLTETHFHIYYGNKHWSFPLAGIASIGGRSAPFLMRAPHLELVGGRRVPLPVTSLPSSRHLRRWFAHSAIRVDALAQQA</sequence>
<evidence type="ECO:0000313" key="3">
    <source>
        <dbReference type="Proteomes" id="UP000198634"/>
    </source>
</evidence>
<dbReference type="AlphaFoldDB" id="A0A1H9FIS6"/>
<keyword evidence="1" id="KW-0472">Membrane</keyword>
<keyword evidence="1" id="KW-0812">Transmembrane</keyword>
<dbReference type="EMBL" id="FOEP01000006">
    <property type="protein sequence ID" value="SEQ37797.1"/>
    <property type="molecule type" value="Genomic_DNA"/>
</dbReference>